<dbReference type="GO" id="GO:0016491">
    <property type="term" value="F:oxidoreductase activity"/>
    <property type="evidence" value="ECO:0007669"/>
    <property type="project" value="UniProtKB-KW"/>
</dbReference>
<dbReference type="Pfam" id="PF00175">
    <property type="entry name" value="NAD_binding_1"/>
    <property type="match status" value="1"/>
</dbReference>
<keyword evidence="3" id="KW-0001">2Fe-2S</keyword>
<organism evidence="10">
    <name type="scientific">marine sediment metagenome</name>
    <dbReference type="NCBI Taxonomy" id="412755"/>
    <lineage>
        <taxon>unclassified sequences</taxon>
        <taxon>metagenomes</taxon>
        <taxon>ecological metagenomes</taxon>
    </lineage>
</organism>
<dbReference type="InterPro" id="IPR001433">
    <property type="entry name" value="OxRdtase_FAD/NAD-bd"/>
</dbReference>
<dbReference type="PROSITE" id="PS00197">
    <property type="entry name" value="2FE2S_FER_1"/>
    <property type="match status" value="1"/>
</dbReference>
<dbReference type="InterPro" id="IPR039261">
    <property type="entry name" value="FNR_nucleotide-bd"/>
</dbReference>
<evidence type="ECO:0000256" key="4">
    <source>
        <dbReference type="ARBA" id="ARBA00022723"/>
    </source>
</evidence>
<keyword evidence="4" id="KW-0479">Metal-binding</keyword>
<dbReference type="InterPro" id="IPR008333">
    <property type="entry name" value="Cbr1-like_FAD-bd_dom"/>
</dbReference>
<evidence type="ECO:0000259" key="9">
    <source>
        <dbReference type="PROSITE" id="PS51384"/>
    </source>
</evidence>
<sequence>NGVRTSRPYSLVSSPNNLAYYELGIKKKEGGFVSPYLLENLKIGDLLETTGPLGEFYYNPLFHGKNLVFIAGGCGITPIISMLRDITERVLPINVWVIFGCLTEKDILFRNELEDIAARRSNIKVKFILSEPEPDWTGACGFLTKNEILDFVGTIEDKYFYIVGSLNMYQFIQGELKAIDIPIHRIKYEAFGVPDDITKVMGWPKDIDGSKKVKITVDFISQSQKEQISFEASSIEPLLNSIERQKDLNLVIESGCRSGQCALCRT</sequence>
<evidence type="ECO:0000313" key="10">
    <source>
        <dbReference type="EMBL" id="GAG83727.1"/>
    </source>
</evidence>
<dbReference type="InterPro" id="IPR006058">
    <property type="entry name" value="2Fe2S_fd_BS"/>
</dbReference>
<feature type="non-terminal residue" evidence="10">
    <location>
        <position position="266"/>
    </location>
</feature>
<dbReference type="AlphaFoldDB" id="X1BRD5"/>
<evidence type="ECO:0000256" key="7">
    <source>
        <dbReference type="ARBA" id="ARBA00023004"/>
    </source>
</evidence>
<dbReference type="Gene3D" id="3.40.50.80">
    <property type="entry name" value="Nucleotide-binding domain of ferredoxin-NADP reductase (FNR) module"/>
    <property type="match status" value="1"/>
</dbReference>
<comment type="cofactor">
    <cofactor evidence="1">
        <name>FAD</name>
        <dbReference type="ChEBI" id="CHEBI:57692"/>
    </cofactor>
</comment>
<evidence type="ECO:0000256" key="8">
    <source>
        <dbReference type="ARBA" id="ARBA00023014"/>
    </source>
</evidence>
<keyword evidence="7" id="KW-0408">Iron</keyword>
<dbReference type="InterPro" id="IPR017927">
    <property type="entry name" value="FAD-bd_FR_type"/>
</dbReference>
<evidence type="ECO:0000256" key="1">
    <source>
        <dbReference type="ARBA" id="ARBA00001974"/>
    </source>
</evidence>
<keyword evidence="6" id="KW-0560">Oxidoreductase</keyword>
<gene>
    <name evidence="10" type="ORF">S01H4_26296</name>
</gene>
<keyword evidence="8" id="KW-0411">Iron-sulfur</keyword>
<name>X1BRD5_9ZZZZ</name>
<dbReference type="SUPFAM" id="SSF52343">
    <property type="entry name" value="Ferredoxin reductase-like, C-terminal NADP-linked domain"/>
    <property type="match status" value="1"/>
</dbReference>
<dbReference type="InterPro" id="IPR050415">
    <property type="entry name" value="MRET"/>
</dbReference>
<dbReference type="EMBL" id="BART01012659">
    <property type="protein sequence ID" value="GAG83727.1"/>
    <property type="molecule type" value="Genomic_DNA"/>
</dbReference>
<dbReference type="GO" id="GO:0051537">
    <property type="term" value="F:2 iron, 2 sulfur cluster binding"/>
    <property type="evidence" value="ECO:0007669"/>
    <property type="project" value="UniProtKB-KW"/>
</dbReference>
<evidence type="ECO:0000256" key="3">
    <source>
        <dbReference type="ARBA" id="ARBA00022714"/>
    </source>
</evidence>
<reference evidence="10" key="1">
    <citation type="journal article" date="2014" name="Front. Microbiol.">
        <title>High frequency of phylogenetically diverse reductive dehalogenase-homologous genes in deep subseafloor sedimentary metagenomes.</title>
        <authorList>
            <person name="Kawai M."/>
            <person name="Futagami T."/>
            <person name="Toyoda A."/>
            <person name="Takaki Y."/>
            <person name="Nishi S."/>
            <person name="Hori S."/>
            <person name="Arai W."/>
            <person name="Tsubouchi T."/>
            <person name="Morono Y."/>
            <person name="Uchiyama I."/>
            <person name="Ito T."/>
            <person name="Fujiyama A."/>
            <person name="Inagaki F."/>
            <person name="Takami H."/>
        </authorList>
    </citation>
    <scope>NUCLEOTIDE SEQUENCE</scope>
    <source>
        <strain evidence="10">Expedition CK06-06</strain>
    </source>
</reference>
<keyword evidence="5" id="KW-0274">FAD</keyword>
<comment type="caution">
    <text evidence="10">The sequence shown here is derived from an EMBL/GenBank/DDBJ whole genome shotgun (WGS) entry which is preliminary data.</text>
</comment>
<keyword evidence="2" id="KW-0285">Flavoprotein</keyword>
<dbReference type="PRINTS" id="PR00406">
    <property type="entry name" value="CYTB5RDTASE"/>
</dbReference>
<dbReference type="Gene3D" id="2.40.30.10">
    <property type="entry name" value="Translation factors"/>
    <property type="match status" value="1"/>
</dbReference>
<dbReference type="Pfam" id="PF00970">
    <property type="entry name" value="FAD_binding_6"/>
    <property type="match status" value="1"/>
</dbReference>
<evidence type="ECO:0000256" key="2">
    <source>
        <dbReference type="ARBA" id="ARBA00022630"/>
    </source>
</evidence>
<dbReference type="PROSITE" id="PS51384">
    <property type="entry name" value="FAD_FR"/>
    <property type="match status" value="1"/>
</dbReference>
<proteinExistence type="predicted"/>
<feature type="non-terminal residue" evidence="10">
    <location>
        <position position="1"/>
    </location>
</feature>
<dbReference type="PRINTS" id="PR00371">
    <property type="entry name" value="FPNCR"/>
</dbReference>
<dbReference type="SUPFAM" id="SSF63380">
    <property type="entry name" value="Riboflavin synthase domain-like"/>
    <property type="match status" value="1"/>
</dbReference>
<feature type="domain" description="FAD-binding FR-type" evidence="9">
    <location>
        <begin position="1"/>
        <end position="59"/>
    </location>
</feature>
<protein>
    <recommendedName>
        <fullName evidence="9">FAD-binding FR-type domain-containing protein</fullName>
    </recommendedName>
</protein>
<evidence type="ECO:0000256" key="5">
    <source>
        <dbReference type="ARBA" id="ARBA00022827"/>
    </source>
</evidence>
<dbReference type="GO" id="GO:0046872">
    <property type="term" value="F:metal ion binding"/>
    <property type="evidence" value="ECO:0007669"/>
    <property type="project" value="UniProtKB-KW"/>
</dbReference>
<evidence type="ECO:0000256" key="6">
    <source>
        <dbReference type="ARBA" id="ARBA00023002"/>
    </source>
</evidence>
<dbReference type="InterPro" id="IPR017938">
    <property type="entry name" value="Riboflavin_synthase-like_b-brl"/>
</dbReference>
<accession>X1BRD5</accession>
<dbReference type="PANTHER" id="PTHR47354:SF6">
    <property type="entry name" value="NADH OXIDOREDUCTASE HCR"/>
    <property type="match status" value="1"/>
</dbReference>
<dbReference type="PANTHER" id="PTHR47354">
    <property type="entry name" value="NADH OXIDOREDUCTASE HCR"/>
    <property type="match status" value="1"/>
</dbReference>
<dbReference type="InterPro" id="IPR001709">
    <property type="entry name" value="Flavoprot_Pyr_Nucl_cyt_Rdtase"/>
</dbReference>